<dbReference type="Proteomes" id="UP000243686">
    <property type="component" value="Unassembled WGS sequence"/>
</dbReference>
<dbReference type="InterPro" id="IPR013766">
    <property type="entry name" value="Thioredoxin_domain"/>
</dbReference>
<keyword evidence="3" id="KW-1185">Reference proteome</keyword>
<dbReference type="Gene3D" id="3.40.30.10">
    <property type="entry name" value="Glutaredoxin"/>
    <property type="match status" value="2"/>
</dbReference>
<dbReference type="PANTHER" id="PTHR46295">
    <property type="entry name" value="ENDOPLASMIC RETICULUM RESIDENT PROTEIN 44"/>
    <property type="match status" value="1"/>
</dbReference>
<reference evidence="2 3" key="1">
    <citation type="submission" date="2015-03" db="EMBL/GenBank/DDBJ databases">
        <title>Draft genome of the nematode, Opisthorchis viverrini.</title>
        <authorList>
            <person name="Mitreva M."/>
        </authorList>
    </citation>
    <scope>NUCLEOTIDE SEQUENCE [LARGE SCALE GENOMIC DNA]</scope>
    <source>
        <strain evidence="2">Khon Kaen</strain>
    </source>
</reference>
<protein>
    <submittedName>
        <fullName evidence="2">Thioredoxin</fullName>
    </submittedName>
</protein>
<name>A0A1S8WT69_OPIVI</name>
<dbReference type="InterPro" id="IPR052643">
    <property type="entry name" value="ERP44"/>
</dbReference>
<accession>A0A1S8WT69</accession>
<sequence length="584" mass="65988">MELKRDTDRLSHSRISVEPMRYNVEWQFTPQLSSHLGGLLLAHTCFADVFTIVAANRTALDNYKLVLIQYYATWCHFSRQLMPIFDEASNIFRDATSNGEVAFAQVNCEEAVDLCSDEKIRKYPTIKVLKYGITSKTEYRGQRTPEAFAEFVNNSLNSSVNIVHAPNMTASNALKQIQDTQEAIIGLFSTLDSSNPHLQHFLRASHVEKDRCSFHIIHGIVDEGDKMAHREAVSQRIKEITTMKKANFQAIHSWIVRKCTLLVRELTFANAEEITDEALPLLLLFYDKKSEHLKPKFHEVVNAHLSSHLGQINFLTADGNTFSHPLAHMGKSAADLPFFCIDSLVHMYAHPKKADVLLSDHNHLVEFITDLHSGKLHREFHYGPDKPAEESVKTKKQTPSVRFHVLTLKLSFCFTLASSSVTLMGNSAKGRNFIPMKDNRLRCILYDEIAHFWNMQFSVEPLNKQCPHEKKTSIATGPENGSAGISLPKTRTFPHEVLYNTRRVLNTIVKVGHPCGQVTGDESREIVARHPGALFAFVPSNITCKVVGSTYADDEEEIFHVGRSTNAYQRAQVECRFVIGRGII</sequence>
<feature type="domain" description="Thioredoxin" evidence="1">
    <location>
        <begin position="41"/>
        <end position="157"/>
    </location>
</feature>
<organism evidence="2 3">
    <name type="scientific">Opisthorchis viverrini</name>
    <name type="common">Southeast Asian liver fluke</name>
    <dbReference type="NCBI Taxonomy" id="6198"/>
    <lineage>
        <taxon>Eukaryota</taxon>
        <taxon>Metazoa</taxon>
        <taxon>Spiralia</taxon>
        <taxon>Lophotrochozoa</taxon>
        <taxon>Platyhelminthes</taxon>
        <taxon>Trematoda</taxon>
        <taxon>Digenea</taxon>
        <taxon>Opisthorchiida</taxon>
        <taxon>Opisthorchiata</taxon>
        <taxon>Opisthorchiidae</taxon>
        <taxon>Opisthorchis</taxon>
    </lineage>
</organism>
<dbReference type="EMBL" id="KV895059">
    <property type="protein sequence ID" value="OON17658.1"/>
    <property type="molecule type" value="Genomic_DNA"/>
</dbReference>
<dbReference type="PROSITE" id="PS51352">
    <property type="entry name" value="THIOREDOXIN_2"/>
    <property type="match status" value="1"/>
</dbReference>
<dbReference type="GO" id="GO:0005793">
    <property type="term" value="C:endoplasmic reticulum-Golgi intermediate compartment"/>
    <property type="evidence" value="ECO:0007669"/>
    <property type="project" value="TreeGrafter"/>
</dbReference>
<dbReference type="PANTHER" id="PTHR46295:SF1">
    <property type="entry name" value="ENDOPLASMIC RETICULUM RESIDENT PROTEIN 44"/>
    <property type="match status" value="1"/>
</dbReference>
<dbReference type="AlphaFoldDB" id="A0A1S8WT69"/>
<dbReference type="InterPro" id="IPR036249">
    <property type="entry name" value="Thioredoxin-like_sf"/>
</dbReference>
<feature type="non-terminal residue" evidence="2">
    <location>
        <position position="584"/>
    </location>
</feature>
<proteinExistence type="predicted"/>
<dbReference type="GO" id="GO:0005789">
    <property type="term" value="C:endoplasmic reticulum membrane"/>
    <property type="evidence" value="ECO:0007669"/>
    <property type="project" value="TreeGrafter"/>
</dbReference>
<dbReference type="GO" id="GO:0006457">
    <property type="term" value="P:protein folding"/>
    <property type="evidence" value="ECO:0007669"/>
    <property type="project" value="TreeGrafter"/>
</dbReference>
<dbReference type="GO" id="GO:0003756">
    <property type="term" value="F:protein disulfide isomerase activity"/>
    <property type="evidence" value="ECO:0007669"/>
    <property type="project" value="TreeGrafter"/>
</dbReference>
<dbReference type="Pfam" id="PF13848">
    <property type="entry name" value="Thioredoxin_6"/>
    <property type="match status" value="1"/>
</dbReference>
<evidence type="ECO:0000313" key="2">
    <source>
        <dbReference type="EMBL" id="OON17658.1"/>
    </source>
</evidence>
<dbReference type="SUPFAM" id="SSF52833">
    <property type="entry name" value="Thioredoxin-like"/>
    <property type="match status" value="2"/>
</dbReference>
<evidence type="ECO:0000313" key="3">
    <source>
        <dbReference type="Proteomes" id="UP000243686"/>
    </source>
</evidence>
<dbReference type="Pfam" id="PF00085">
    <property type="entry name" value="Thioredoxin"/>
    <property type="match status" value="1"/>
</dbReference>
<gene>
    <name evidence="2" type="ORF">X801_06502</name>
</gene>
<evidence type="ECO:0000259" key="1">
    <source>
        <dbReference type="PROSITE" id="PS51352"/>
    </source>
</evidence>